<sequence length="115" mass="13324">MEDVEMNQTITMDYTNHLLATTSPKLEQKFHFMVGNHQTEHYLLAIIPCDLPTHVNVFIFDRETQNLTLQYLSDRLPSLAEAVENGNLESYFQPKINSINQLIFNLGPRKIDHHA</sequence>
<organism evidence="1 2">
    <name type="scientific">Lactococcus fujiensis JCM 16395</name>
    <dbReference type="NCBI Taxonomy" id="1291764"/>
    <lineage>
        <taxon>Bacteria</taxon>
        <taxon>Bacillati</taxon>
        <taxon>Bacillota</taxon>
        <taxon>Bacilli</taxon>
        <taxon>Lactobacillales</taxon>
        <taxon>Streptococcaceae</taxon>
        <taxon>Lactococcus</taxon>
    </lineage>
</organism>
<name>A0A2A5RNV1_9LACT</name>
<reference evidence="1 2" key="1">
    <citation type="submission" date="2014-12" db="EMBL/GenBank/DDBJ databases">
        <title>Draft genome sequences of 10 type strains of Lactococcus.</title>
        <authorList>
            <person name="Sun Z."/>
            <person name="Zhong Z."/>
            <person name="Liu W."/>
            <person name="Zhang W."/>
            <person name="Zhang H."/>
        </authorList>
    </citation>
    <scope>NUCLEOTIDE SEQUENCE [LARGE SCALE GENOMIC DNA]</scope>
    <source>
        <strain evidence="1 2">JCM 16395</strain>
    </source>
</reference>
<dbReference type="AlphaFoldDB" id="A0A2A5RNV1"/>
<gene>
    <name evidence="1" type="ORF">RT41_GL000832</name>
</gene>
<keyword evidence="2" id="KW-1185">Reference proteome</keyword>
<dbReference type="EMBL" id="JXJU01000002">
    <property type="protein sequence ID" value="PCS01042.1"/>
    <property type="molecule type" value="Genomic_DNA"/>
</dbReference>
<accession>A0A2A5RNV1</accession>
<dbReference type="Proteomes" id="UP000218181">
    <property type="component" value="Unassembled WGS sequence"/>
</dbReference>
<evidence type="ECO:0000313" key="1">
    <source>
        <dbReference type="EMBL" id="PCS01042.1"/>
    </source>
</evidence>
<proteinExistence type="predicted"/>
<comment type="caution">
    <text evidence="1">The sequence shown here is derived from an EMBL/GenBank/DDBJ whole genome shotgun (WGS) entry which is preliminary data.</text>
</comment>
<dbReference type="STRING" id="1291764.GCA_001311235_01009"/>
<protein>
    <submittedName>
        <fullName evidence="1">Uncharacterized protein</fullName>
    </submittedName>
</protein>
<evidence type="ECO:0000313" key="2">
    <source>
        <dbReference type="Proteomes" id="UP000218181"/>
    </source>
</evidence>